<reference evidence="1" key="1">
    <citation type="journal article" date="2019" name="Sci. Rep.">
        <title>Draft genome of Tanacetum cinerariifolium, the natural source of mosquito coil.</title>
        <authorList>
            <person name="Yamashiro T."/>
            <person name="Shiraishi A."/>
            <person name="Satake H."/>
            <person name="Nakayama K."/>
        </authorList>
    </citation>
    <scope>NUCLEOTIDE SEQUENCE</scope>
</reference>
<organism evidence="1">
    <name type="scientific">Tanacetum cinerariifolium</name>
    <name type="common">Dalmatian daisy</name>
    <name type="synonym">Chrysanthemum cinerariifolium</name>
    <dbReference type="NCBI Taxonomy" id="118510"/>
    <lineage>
        <taxon>Eukaryota</taxon>
        <taxon>Viridiplantae</taxon>
        <taxon>Streptophyta</taxon>
        <taxon>Embryophyta</taxon>
        <taxon>Tracheophyta</taxon>
        <taxon>Spermatophyta</taxon>
        <taxon>Magnoliopsida</taxon>
        <taxon>eudicotyledons</taxon>
        <taxon>Gunneridae</taxon>
        <taxon>Pentapetalae</taxon>
        <taxon>asterids</taxon>
        <taxon>campanulids</taxon>
        <taxon>Asterales</taxon>
        <taxon>Asteraceae</taxon>
        <taxon>Asteroideae</taxon>
        <taxon>Anthemideae</taxon>
        <taxon>Anthemidinae</taxon>
        <taxon>Tanacetum</taxon>
    </lineage>
</organism>
<evidence type="ECO:0000313" key="1">
    <source>
        <dbReference type="EMBL" id="GEZ17281.1"/>
    </source>
</evidence>
<dbReference type="EMBL" id="BKCJ010248571">
    <property type="protein sequence ID" value="GEZ17281.1"/>
    <property type="molecule type" value="Genomic_DNA"/>
</dbReference>
<sequence length="144" mass="16563">MNDIELQKQESMMNVGTIFYDNLDVTDQHGKSSSPRNDTDVEGAKIRKDYFSSSSIVDSHISKLEKESGQNSCESAKCELQTKIVELEKILIEQTKDYDDVKLKLSNRTVKFEAYFEKLENTKVVLERKLARKTDDSKAEKINF</sequence>
<accession>A0A699I3V3</accession>
<proteinExistence type="predicted"/>
<gene>
    <name evidence="1" type="ORF">Tci_489254</name>
</gene>
<dbReference type="AlphaFoldDB" id="A0A699I3V3"/>
<comment type="caution">
    <text evidence="1">The sequence shown here is derived from an EMBL/GenBank/DDBJ whole genome shotgun (WGS) entry which is preliminary data.</text>
</comment>
<protein>
    <submittedName>
        <fullName evidence="1">Uncharacterized protein</fullName>
    </submittedName>
</protein>
<name>A0A699I3V3_TANCI</name>